<feature type="compositionally biased region" description="Basic and acidic residues" evidence="14">
    <location>
        <begin position="2744"/>
        <end position="2753"/>
    </location>
</feature>
<feature type="region of interest" description="Disordered" evidence="14">
    <location>
        <begin position="1441"/>
        <end position="1484"/>
    </location>
</feature>
<feature type="region of interest" description="Disordered" evidence="14">
    <location>
        <begin position="2713"/>
        <end position="2768"/>
    </location>
</feature>
<dbReference type="InterPro" id="IPR019748">
    <property type="entry name" value="FERM_central"/>
</dbReference>
<feature type="compositionally biased region" description="Basic and acidic residues" evidence="14">
    <location>
        <begin position="27"/>
        <end position="45"/>
    </location>
</feature>
<dbReference type="Pfam" id="PF00063">
    <property type="entry name" value="Myosin_head"/>
    <property type="match status" value="1"/>
</dbReference>
<feature type="region of interest" description="Disordered" evidence="14">
    <location>
        <begin position="1"/>
        <end position="145"/>
    </location>
</feature>
<feature type="compositionally biased region" description="Polar residues" evidence="14">
    <location>
        <begin position="1604"/>
        <end position="1621"/>
    </location>
</feature>
<feature type="domain" description="SH3" evidence="15">
    <location>
        <begin position="3161"/>
        <end position="3247"/>
    </location>
</feature>
<feature type="compositionally biased region" description="Polar residues" evidence="14">
    <location>
        <begin position="914"/>
        <end position="927"/>
    </location>
</feature>
<dbReference type="InterPro" id="IPR036028">
    <property type="entry name" value="SH3-like_dom_sf"/>
</dbReference>
<keyword evidence="3 12" id="KW-0728">SH3 domain</keyword>
<feature type="compositionally biased region" description="Basic and acidic residues" evidence="14">
    <location>
        <begin position="1669"/>
        <end position="1680"/>
    </location>
</feature>
<dbReference type="PANTHER" id="PTHR22692:SF21">
    <property type="entry name" value="MYOSIN XVA"/>
    <property type="match status" value="1"/>
</dbReference>
<evidence type="ECO:0000259" key="16">
    <source>
        <dbReference type="PROSITE" id="PS50057"/>
    </source>
</evidence>
<comment type="similarity">
    <text evidence="2 13">Belongs to the TRAFAC class myosin-kinesin ATPase superfamily. Myosin family.</text>
</comment>
<dbReference type="PROSITE" id="PS50057">
    <property type="entry name" value="FERM_3"/>
    <property type="match status" value="1"/>
</dbReference>
<dbReference type="FunFam" id="1.10.10.820:FF:000001">
    <property type="entry name" value="Myosin heavy chain"/>
    <property type="match status" value="1"/>
</dbReference>
<evidence type="ECO:0000256" key="14">
    <source>
        <dbReference type="SAM" id="MobiDB-lite"/>
    </source>
</evidence>
<feature type="compositionally biased region" description="Polar residues" evidence="14">
    <location>
        <begin position="752"/>
        <end position="772"/>
    </location>
</feature>
<dbReference type="InterPro" id="IPR000048">
    <property type="entry name" value="IQ_motif_EF-hand-BS"/>
</dbReference>
<dbReference type="SUPFAM" id="SSF47031">
    <property type="entry name" value="Second domain of FERM"/>
    <property type="match status" value="1"/>
</dbReference>
<dbReference type="Pfam" id="PF07653">
    <property type="entry name" value="SH3_2"/>
    <property type="match status" value="1"/>
</dbReference>
<dbReference type="Gene3D" id="1.20.58.530">
    <property type="match status" value="1"/>
</dbReference>
<dbReference type="PROSITE" id="PS51016">
    <property type="entry name" value="MYTH4"/>
    <property type="match status" value="2"/>
</dbReference>
<feature type="compositionally biased region" description="Polar residues" evidence="14">
    <location>
        <begin position="1360"/>
        <end position="1375"/>
    </location>
</feature>
<dbReference type="InterPro" id="IPR051567">
    <property type="entry name" value="Unconventional_Myosin_ATPase"/>
</dbReference>
<dbReference type="Gene3D" id="1.10.10.820">
    <property type="match status" value="1"/>
</dbReference>
<dbReference type="InterPro" id="IPR035963">
    <property type="entry name" value="FERM_2"/>
</dbReference>
<dbReference type="InterPro" id="IPR036961">
    <property type="entry name" value="Kinesin_motor_dom_sf"/>
</dbReference>
<evidence type="ECO:0000256" key="9">
    <source>
        <dbReference type="ARBA" id="ARBA00023123"/>
    </source>
</evidence>
<dbReference type="FunFam" id="1.20.58.530:FF:000005">
    <property type="entry name" value="unconventional myosin-IXa isoform X1"/>
    <property type="match status" value="1"/>
</dbReference>
<keyword evidence="9 13" id="KW-0518">Myosin</keyword>
<dbReference type="GO" id="GO:0005737">
    <property type="term" value="C:cytoplasm"/>
    <property type="evidence" value="ECO:0007669"/>
    <property type="project" value="UniProtKB-SubCell"/>
</dbReference>
<feature type="region of interest" description="Disordered" evidence="14">
    <location>
        <begin position="205"/>
        <end position="252"/>
    </location>
</feature>
<feature type="compositionally biased region" description="Basic and acidic residues" evidence="14">
    <location>
        <begin position="1"/>
        <end position="10"/>
    </location>
</feature>
<feature type="region of interest" description="Disordered" evidence="14">
    <location>
        <begin position="1256"/>
        <end position="1327"/>
    </location>
</feature>
<evidence type="ECO:0000256" key="7">
    <source>
        <dbReference type="ARBA" id="ARBA00022840"/>
    </source>
</evidence>
<dbReference type="InterPro" id="IPR000857">
    <property type="entry name" value="MyTH4_dom"/>
</dbReference>
<dbReference type="InterPro" id="IPR038185">
    <property type="entry name" value="MyTH4_dom_sf"/>
</dbReference>
<feature type="region of interest" description="Disordered" evidence="14">
    <location>
        <begin position="1115"/>
        <end position="1193"/>
    </location>
</feature>
<evidence type="ECO:0000256" key="12">
    <source>
        <dbReference type="PROSITE-ProRule" id="PRU00192"/>
    </source>
</evidence>
<evidence type="ECO:0000256" key="5">
    <source>
        <dbReference type="ARBA" id="ARBA00022737"/>
    </source>
</evidence>
<dbReference type="SMART" id="SM00015">
    <property type="entry name" value="IQ"/>
    <property type="match status" value="3"/>
</dbReference>
<evidence type="ECO:0000256" key="4">
    <source>
        <dbReference type="ARBA" id="ARBA00022490"/>
    </source>
</evidence>
<feature type="compositionally biased region" description="Low complexity" evidence="14">
    <location>
        <begin position="869"/>
        <end position="878"/>
    </location>
</feature>
<feature type="region of interest" description="Disordered" evidence="14">
    <location>
        <begin position="587"/>
        <end position="631"/>
    </location>
</feature>
<keyword evidence="5" id="KW-0677">Repeat</keyword>
<feature type="compositionally biased region" description="Low complexity" evidence="14">
    <location>
        <begin position="1159"/>
        <end position="1171"/>
    </location>
</feature>
<dbReference type="Gene3D" id="2.30.30.40">
    <property type="entry name" value="SH3 Domains"/>
    <property type="match status" value="1"/>
</dbReference>
<sequence>MGGKKGDTKPAKKGGGKESAASSKPAPKKDEKKGGKGKEKDDKKKGKDAKKAKKEVTSDSEEASEAELIKQASEESKNEEEEEDESEVDARRRRGREKGVVALKGASKAMAGMNQGNRRKGQPAMAGLAKKPAQPPTKKKSLKATSRLFMKFRQMNPRRSKKGHFKAASKLLTGFRKKLVPSSLLNKKKKSVAMLKNTSKLMLGLRKSLKKQPPKPQPSDGTKQKPTFMLLRLGGNSSKTDQKGPGGLLSGLFGRKKAKNKFQPKAKVLTKVSAAASWLTKKFLSKKRGFSENDKAIQEAWLSRMGAQKLPFPTQDEFRRYQANLQRFPGVHRFHGQNEDVYGNPKNFEAYHQRFPTQSYTPQGPGRYDDPSMEYYDYGNEDYGYDDQGYLGNENRFPYGYDSYPGEELGYDDYPEYQMDEDYPSYEENMEYYGEDSHLLRSQNSRFDYQVDVHNPPNTYSGYDFEENEMGYYEDAMNPYGTMENGRNPFLSFSDQSNYSDFNDVDEYISTNATPNYRDYPVSPYAEPLNPYAQPMDDVMETDEAMVGRDVNYYEDQDMEEETPSTLSINRKYKLFPRPQVKLFGREKLDVPLPPSPHISFTDYDEEEEEEEEDEPLIPPARQQRNFRQPPNKSLFAKSVQRNYGQPCARGVQNVLFAKPVGKRFSGYHQENCQENESLDFSPRAFGSPLGQFMKETLNPKPILKHSGTRRNTQPPSEPPYRNAFAESNVPRTPSPQPSLKLFKGPLMQGGYQEQNTPSAQQNWSQRNTQLPSQPPNRNAFVESNVPQTSSPRPSLKYMKGPVNHVGFQKQNAPSAQQLENLQNNLEHEPYHKRFGLKLAGMDSSNVSRKPTFSASNNNNTEAKPSPQPTRQSPQPVQKFYNHGKNVQMPPSPNLSTRQRPLSPKPTMNAFGLNKSNANSHSQQGQINPPMHSPMRQKDLTSSPQMTRSPTPTRMTHWSSNGRNQNASPNMPSNIAPPSPQRLVRMGDSFRGERVSNPSSQMSIKSPYPASPYSASPQLSPVLQRSNSNMKRGFRMPASPQPTRRHLDNINSDFYHANESDHEMSFSQQMSRSIGDTVDEQQETFMQGWPRDNEPPTEAVKPLMGGSFMMHLKQSGVTAPSNPLPQKGSVSRMSLGNTRTSPSPHRQASSDLMARESQRSSSPSRSFSEQSILPDLGRYDSMRSTSRTIPSNPMAQMINQQESQHILSGDSQMSSKSPVMGRNGIMVGTTRMSSPNIGAPQGNHNLFSRDPEQSVMGRYDSMRGTSNQPPSSPMSHMLQNQGSSPFLSRKPQSASLQSTAFSEQPQSHSKARFDTIRGQSSLPHPNTGIEMLHRQDSILNSREFQDVSSQFSERPKSPTMKKNSLRGNDVPSPSNSTPFYKRVGHPLVGLSQAPPSPAQLSMHRKLSPPVSRAPKNIITDPPFVGYEPLTAGQTQRSMGDINSISGSYDPPQSTSYDNLRRSPTATSLQSPMFYKGPSKPSRLPSPQMGLKSLGGFMAESLNQVLPGSPITKPNIFMEYQGPATMAGASYSVPRSPHPRGMYMGSGPIRAPIDFYNGESEDGMGRYAVVMPQVQRMGSFKGRGTLRKPPWQRQDTVNFHEMQGTWSSNKSAHMPWSNSMRGESNRARGRASGYPAHRGGMSPRNVQQMANKDQKPQLQDKPAGKPQSMGREEQNEEHGFHDMTQLEDLQEASVLDNLRKRFDREIIYTYIGSILLSMNPYKMLNLYGTDHVLKYEGKALGENPPHLFAIANVAYTKLMDAKNNQCIIISGESGSGKTEATKLVLQYLVAINQRRGVKNKILEATPLLESFGNAKTVRNDNSSRFGKFIEIYLEEGVICGAITSQYLLEKSRIVFQANNERNYHIFYEMLAGLPSQQKQMFYLQDAETYYYLNQGCNCDIPAKSDADDFRRLLNAMESLSFTGEEQDSIFRILSSILHLGNVYFEKHEETMREKILTPLTVESAVDARDAIAKILYSLLFSWLTERINKLVYPKQDALSIAILDIFGFEDLSFNSFEQLCINYANEYLQFFFNKIIFREEQEEYIREQIDWREISFSDNQACIDIISQKPHGILRILDDQSGFPQATDHTFLQKCHYQHGTSDLYCKPKMPLPEFGIKHFAGKVTYQVHQFLDKNYDQVRQDVLDLFVNSKIKVVANLFFSHAQVLAQQKTMMGKGNTVTRKYKASTVAAKFQQSLLELVEKMERCNPFFVRCMKPNSRKEPNLFEADIVTSQLKYSGILETIRIRKEGFPVRMSFSFFLSRYRCVMDLGRNVRIDGQTCVTALKKLCPSATPSMYCIGVSKLFMKEKVYQLLESQRDQFMNKFAVTLQRYSRGYLTRKRFYILRYRIIQLQALARGYLARRKFYNWRKIMTMFRAVVRIYVNRRKFLRELTKREVVNVTHLELPAELAGLLRSTTATKNLTLDFVLPIQSPRVEADTQLTLPLDINNYLMFKYVRVFFKEPLFGMLTVPHGSSLLPVEDDLRQHAISSFKLILRFMGDPYLGGTQEILFGNYIVQKGLSNIGLRDEILAQVANQVWRNSNPNNEERGWYLLACCLSTFAPSPNLDKYLLKYVSDYAHDGYKPVCQHKLIQAIQKSQQGSETSRNFPPSQLEWTASRERANMAMDVHFFDGEKISCPIHSWTDGEEIAGDVLRHRGVKEGYRGWSVSLKEGGQWTELAGQDYVLDLICNMELPRDFPKQKSYFITTSETIQENISHPSAVFGNSGEAGESVPPPSTAKAPSVPRQDSEGYHNADSDSVSEPQSQKGMDNYLDSLFDPVLSYGNGVSLDAQQQAYINQQAILLAQQMTMQAMAIQQQMVNNRPSNPHHPDDLIQHSAMNSEHHPESSHNKNILNRYKQPDLADYSLLPSYRKQPEHFFGRIIDPHEEALNMLNRQRPTHLLTRPTPVSNMSYVPKAPRDTVAFVKPVPSIKTKTPVAKPPVSHVRPTTAPTVTVNRELSEEQENIQTQLHRQYSEEYYTYTNVLWRIYIRKEVFYPRDSFNNPLTLDLIFKQIINDTLTENCIRISKEERQKMRSLLAGFRLDSINAIADESVKKKIVTVAREELEVYFSRLFPAAGSEGTGVQFLGVSHVGIKLLKLLKRSGSTPEQLRVLRSYSYTDIMFVTVLSKNMLEFNLTNEKLVLFSSRSSQVKTMIDCFLTELKKDSNYVVAVQNYVTEDKSFLSFHKGDIIRLQALDGLEKGQNYGFVVRKKVMYLEELKHGTQDFGWKFGAIHSRAGLLPAECVQPVAAPDFVNLPADRKEEPRNRQSRAAASAAVAVAVASTAVAHEFDRKMDGSPTPSEYAESLDEYTDPNTSEIMLQGSPYNMVEFAKKYFREGQRLAAQDKSQKMSGDSSKQGSKKSKEPKDLEEMLKFTKTPIQESLIEFSDGSMNRIAADVFTGIMKFMGDLPLKGQSELDAVYSVLKLCGEHEVMKDEGYCQIMKQITDNTSSNTDSCQRGWRLLFILTAYYKCSEVLKPYLFNFLQDTCRSPGLHYQGIAKACEQNLRKTIQYGGRTEYPSAIELKAMVAGRSSKRQLFLLPGGIERHLKIKTCSVAFDVIEEICMEMGVHKDEAFHEYAIFAVTNRGQNVRPLNRKEYILDVSAEMEQTDSNYMFWFRRIIWAQQLKFENELYVTMHYNQVLPDYLKGLFNVVAHIKPTEQQFQQISRLAALQHRAKDSVYLPTAREVQDYIPSQFYKVLKPQSWLNMVMQHMQQIQPLSPHQGRAQFLGIVSDFPMFGSSFFYIQSCSNNTVIAPCILAVNQNGLNFLNKETHELVVTFPLSNIQSTRTQRPASGFSYPYVDVMLGDVMSQRVTQLQLEQGLELCRVVATHMENLLQSRDKHLTLPPSDITLL</sequence>
<evidence type="ECO:0000256" key="1">
    <source>
        <dbReference type="ARBA" id="ARBA00004496"/>
    </source>
</evidence>
<evidence type="ECO:0000256" key="3">
    <source>
        <dbReference type="ARBA" id="ARBA00022443"/>
    </source>
</evidence>
<comment type="subcellular location">
    <subcellularLocation>
        <location evidence="1">Cytoplasm</location>
    </subcellularLocation>
</comment>
<evidence type="ECO:0000256" key="10">
    <source>
        <dbReference type="ARBA" id="ARBA00023175"/>
    </source>
</evidence>
<dbReference type="Gene3D" id="2.30.29.30">
    <property type="entry name" value="Pleckstrin-homology domain (PH domain)/Phosphotyrosine-binding domain (PTB)"/>
    <property type="match status" value="1"/>
</dbReference>
<dbReference type="SMART" id="SM00139">
    <property type="entry name" value="MyTH4"/>
    <property type="match status" value="2"/>
</dbReference>
<keyword evidence="6 13" id="KW-0547">Nucleotide-binding</keyword>
<dbReference type="InterPro" id="IPR001452">
    <property type="entry name" value="SH3_domain"/>
</dbReference>
<dbReference type="OMA" id="HEMPSEW"/>
<feature type="compositionally biased region" description="Polar residues" evidence="14">
    <location>
        <begin position="1263"/>
        <end position="1308"/>
    </location>
</feature>
<organism evidence="19 20">
    <name type="scientific">Xenopus laevis</name>
    <name type="common">African clawed frog</name>
    <dbReference type="NCBI Taxonomy" id="8355"/>
    <lineage>
        <taxon>Eukaryota</taxon>
        <taxon>Metazoa</taxon>
        <taxon>Chordata</taxon>
        <taxon>Craniata</taxon>
        <taxon>Vertebrata</taxon>
        <taxon>Euteleostomi</taxon>
        <taxon>Amphibia</taxon>
        <taxon>Batrachia</taxon>
        <taxon>Anura</taxon>
        <taxon>Pipoidea</taxon>
        <taxon>Pipidae</taxon>
        <taxon>Xenopodinae</taxon>
        <taxon>Xenopus</taxon>
        <taxon>Xenopus</taxon>
    </lineage>
</organism>
<evidence type="ECO:0000313" key="19">
    <source>
        <dbReference type="EMBL" id="OCT61758.1"/>
    </source>
</evidence>
<reference evidence="20" key="1">
    <citation type="journal article" date="2016" name="Nature">
        <title>Genome evolution in the allotetraploid frog Xenopus laevis.</title>
        <authorList>
            <person name="Session A.M."/>
            <person name="Uno Y."/>
            <person name="Kwon T."/>
            <person name="Chapman J.A."/>
            <person name="Toyoda A."/>
            <person name="Takahashi S."/>
            <person name="Fukui A."/>
            <person name="Hikosaka A."/>
            <person name="Suzuki A."/>
            <person name="Kondo M."/>
            <person name="van Heeringen S.J."/>
            <person name="Quigley I."/>
            <person name="Heinz S."/>
            <person name="Ogino H."/>
            <person name="Ochi H."/>
            <person name="Hellsten U."/>
            <person name="Lyons J.B."/>
            <person name="Simakov O."/>
            <person name="Putnam N."/>
            <person name="Stites J."/>
            <person name="Kuroki Y."/>
            <person name="Tanaka T."/>
            <person name="Michiue T."/>
            <person name="Watanabe M."/>
            <person name="Bogdanovic O."/>
            <person name="Lister R."/>
            <person name="Georgiou G."/>
            <person name="Paranjpe S.S."/>
            <person name="van Kruijsbergen I."/>
            <person name="Shu S."/>
            <person name="Carlson J."/>
            <person name="Kinoshita T."/>
            <person name="Ohta Y."/>
            <person name="Mawaribuchi S."/>
            <person name="Jenkins J."/>
            <person name="Grimwood J."/>
            <person name="Schmutz J."/>
            <person name="Mitros T."/>
            <person name="Mozaffari S.V."/>
            <person name="Suzuki Y."/>
            <person name="Haramoto Y."/>
            <person name="Yamamoto T.S."/>
            <person name="Takagi C."/>
            <person name="Heald R."/>
            <person name="Miller K."/>
            <person name="Haudenschild C."/>
            <person name="Kitzman J."/>
            <person name="Nakayama T."/>
            <person name="Izutsu Y."/>
            <person name="Robert J."/>
            <person name="Fortriede J."/>
            <person name="Burns K."/>
            <person name="Lotay V."/>
            <person name="Karimi K."/>
            <person name="Yasuoka Y."/>
            <person name="Dichmann D.S."/>
            <person name="Flajnik M.F."/>
            <person name="Houston D.W."/>
            <person name="Shendure J."/>
            <person name="DuPasquier L."/>
            <person name="Vize P.D."/>
            <person name="Zorn A.M."/>
            <person name="Ito M."/>
            <person name="Marcotte E.M."/>
            <person name="Wallingford J.B."/>
            <person name="Ito Y."/>
            <person name="Asashima M."/>
            <person name="Ueno N."/>
            <person name="Matsuda Y."/>
            <person name="Veenstra G.J."/>
            <person name="Fujiyama A."/>
            <person name="Harland R.M."/>
            <person name="Taira M."/>
            <person name="Rokhsar D.S."/>
        </authorList>
    </citation>
    <scope>NUCLEOTIDE SEQUENCE [LARGE SCALE GENOMIC DNA]</scope>
    <source>
        <strain evidence="20">J</strain>
    </source>
</reference>
<dbReference type="EMBL" id="CM004483">
    <property type="protein sequence ID" value="OCT61758.1"/>
    <property type="molecule type" value="Genomic_DNA"/>
</dbReference>
<dbReference type="InterPro" id="IPR059004">
    <property type="entry name" value="MYO15"/>
</dbReference>
<dbReference type="InterPro" id="IPR011993">
    <property type="entry name" value="PH-like_dom_sf"/>
</dbReference>
<dbReference type="Pfam" id="PF26570">
    <property type="entry name" value="MYO15"/>
    <property type="match status" value="1"/>
</dbReference>
<feature type="compositionally biased region" description="Acidic residues" evidence="14">
    <location>
        <begin position="77"/>
        <end position="87"/>
    </location>
</feature>
<accession>A0A974H1V5</accession>
<feature type="compositionally biased region" description="Polar residues" evidence="14">
    <location>
        <begin position="940"/>
        <end position="973"/>
    </location>
</feature>
<dbReference type="GO" id="GO:0016459">
    <property type="term" value="C:myosin complex"/>
    <property type="evidence" value="ECO:0007669"/>
    <property type="project" value="UniProtKB-KW"/>
</dbReference>
<dbReference type="FunFam" id="2.30.30.40:FF:000201">
    <property type="entry name" value="Myosin XVA"/>
    <property type="match status" value="1"/>
</dbReference>
<dbReference type="SMART" id="SM00242">
    <property type="entry name" value="MYSc"/>
    <property type="match status" value="1"/>
</dbReference>
<evidence type="ECO:0000256" key="13">
    <source>
        <dbReference type="PROSITE-ProRule" id="PRU00782"/>
    </source>
</evidence>
<feature type="region of interest" description="Actin-binding" evidence="13">
    <location>
        <begin position="2195"/>
        <end position="2217"/>
    </location>
</feature>
<dbReference type="Gene3D" id="6.20.240.20">
    <property type="match status" value="1"/>
</dbReference>
<dbReference type="PROSITE" id="PS50096">
    <property type="entry name" value="IQ"/>
    <property type="match status" value="2"/>
</dbReference>
<evidence type="ECO:0000313" key="20">
    <source>
        <dbReference type="Proteomes" id="UP000694892"/>
    </source>
</evidence>
<evidence type="ECO:0000256" key="8">
    <source>
        <dbReference type="ARBA" id="ARBA00023054"/>
    </source>
</evidence>
<feature type="compositionally biased region" description="Polar residues" evidence="14">
    <location>
        <begin position="1182"/>
        <end position="1193"/>
    </location>
</feature>
<evidence type="ECO:0000259" key="18">
    <source>
        <dbReference type="PROSITE" id="PS51456"/>
    </source>
</evidence>
<keyword evidence="4" id="KW-0963">Cytoplasm</keyword>
<feature type="region of interest" description="Disordered" evidence="14">
    <location>
        <begin position="1344"/>
        <end position="1375"/>
    </location>
</feature>
<feature type="domain" description="Myosin motor" evidence="18">
    <location>
        <begin position="1677"/>
        <end position="2317"/>
    </location>
</feature>
<dbReference type="Pfam" id="PF00784">
    <property type="entry name" value="MyTH4"/>
    <property type="match status" value="2"/>
</dbReference>
<dbReference type="Gene3D" id="1.20.120.720">
    <property type="entry name" value="Myosin VI head, motor domain, U50 subdomain"/>
    <property type="match status" value="1"/>
</dbReference>
<evidence type="ECO:0000256" key="11">
    <source>
        <dbReference type="ARBA" id="ARBA00023203"/>
    </source>
</evidence>
<feature type="domain" description="MyTH4" evidence="17">
    <location>
        <begin position="2465"/>
        <end position="2616"/>
    </location>
</feature>
<dbReference type="GO" id="GO:0005524">
    <property type="term" value="F:ATP binding"/>
    <property type="evidence" value="ECO:0007669"/>
    <property type="project" value="UniProtKB-UniRule"/>
</dbReference>
<dbReference type="GO" id="GO:0003774">
    <property type="term" value="F:cytoskeletal motor activity"/>
    <property type="evidence" value="ECO:0007669"/>
    <property type="project" value="UniProtKB-UniRule"/>
</dbReference>
<keyword evidence="11 13" id="KW-0009">Actin-binding</keyword>
<keyword evidence="8" id="KW-0175">Coiled coil</keyword>
<dbReference type="Pfam" id="PF00373">
    <property type="entry name" value="FERM_M"/>
    <property type="match status" value="1"/>
</dbReference>
<feature type="region of interest" description="Disordered" evidence="14">
    <location>
        <begin position="1604"/>
        <end position="1684"/>
    </location>
</feature>
<evidence type="ECO:0000256" key="6">
    <source>
        <dbReference type="ARBA" id="ARBA00022741"/>
    </source>
</evidence>
<keyword evidence="7 13" id="KW-0067">ATP-binding</keyword>
<evidence type="ECO:0000259" key="17">
    <source>
        <dbReference type="PROSITE" id="PS51016"/>
    </source>
</evidence>
<dbReference type="PROSITE" id="PS50002">
    <property type="entry name" value="SH3"/>
    <property type="match status" value="1"/>
</dbReference>
<protein>
    <recommendedName>
        <fullName evidence="21">Unconventional myosin-XV</fullName>
    </recommendedName>
</protein>
<dbReference type="GO" id="GO:0003779">
    <property type="term" value="F:actin binding"/>
    <property type="evidence" value="ECO:0007669"/>
    <property type="project" value="UniProtKB-KW"/>
</dbReference>
<proteinExistence type="inferred from homology"/>
<evidence type="ECO:0008006" key="21">
    <source>
        <dbReference type="Google" id="ProtNLM"/>
    </source>
</evidence>
<feature type="region of interest" description="Disordered" evidence="14">
    <location>
        <begin position="846"/>
        <end position="1019"/>
    </location>
</feature>
<dbReference type="CDD" id="cd14473">
    <property type="entry name" value="FERM_B-lobe"/>
    <property type="match status" value="1"/>
</dbReference>
<dbReference type="Pfam" id="PF00612">
    <property type="entry name" value="IQ"/>
    <property type="match status" value="2"/>
</dbReference>
<feature type="compositionally biased region" description="Polar residues" evidence="14">
    <location>
        <begin position="2754"/>
        <end position="2765"/>
    </location>
</feature>
<name>A0A974H1V5_XENLA</name>
<dbReference type="Proteomes" id="UP000694892">
    <property type="component" value="Chromosome 9_10S"/>
</dbReference>
<dbReference type="InterPro" id="IPR019749">
    <property type="entry name" value="Band_41_domain"/>
</dbReference>
<feature type="compositionally biased region" description="Polar residues" evidence="14">
    <location>
        <begin position="846"/>
        <end position="863"/>
    </location>
</feature>
<evidence type="ECO:0000259" key="15">
    <source>
        <dbReference type="PROSITE" id="PS50002"/>
    </source>
</evidence>
<dbReference type="Gene3D" id="3.40.850.10">
    <property type="entry name" value="Kinesin motor domain"/>
    <property type="match status" value="1"/>
</dbReference>
<feature type="domain" description="MyTH4" evidence="17">
    <location>
        <begin position="3371"/>
        <end position="3525"/>
    </location>
</feature>
<dbReference type="PRINTS" id="PR00193">
    <property type="entry name" value="MYOSINHEAVY"/>
</dbReference>
<dbReference type="InterPro" id="IPR041795">
    <property type="entry name" value="MyoXV_FERM_C"/>
</dbReference>
<feature type="region of interest" description="Disordered" evidence="14">
    <location>
        <begin position="700"/>
        <end position="794"/>
    </location>
</feature>
<feature type="domain" description="FERM" evidence="16">
    <location>
        <begin position="3530"/>
        <end position="3837"/>
    </location>
</feature>
<dbReference type="SUPFAM" id="SSF52540">
    <property type="entry name" value="P-loop containing nucleoside triphosphate hydrolases"/>
    <property type="match status" value="1"/>
</dbReference>
<evidence type="ECO:0000256" key="2">
    <source>
        <dbReference type="ARBA" id="ARBA00008314"/>
    </source>
</evidence>
<dbReference type="CDD" id="cd13201">
    <property type="entry name" value="FERM_C_MyoXV"/>
    <property type="match status" value="1"/>
</dbReference>
<keyword evidence="10 13" id="KW-0505">Motor protein</keyword>
<dbReference type="Gene3D" id="1.20.5.190">
    <property type="match status" value="1"/>
</dbReference>
<dbReference type="PANTHER" id="PTHR22692">
    <property type="entry name" value="MYOSIN VII, XV"/>
    <property type="match status" value="1"/>
</dbReference>
<dbReference type="SMART" id="SM00295">
    <property type="entry name" value="B41"/>
    <property type="match status" value="1"/>
</dbReference>
<gene>
    <name evidence="19" type="ORF">XELAEV_18047787mg</name>
</gene>
<feature type="binding site" evidence="13">
    <location>
        <begin position="1770"/>
        <end position="1777"/>
    </location>
    <ligand>
        <name>ATP</name>
        <dbReference type="ChEBI" id="CHEBI:30616"/>
    </ligand>
</feature>
<feature type="compositionally biased region" description="Acidic residues" evidence="14">
    <location>
        <begin position="603"/>
        <end position="616"/>
    </location>
</feature>
<dbReference type="InterPro" id="IPR000299">
    <property type="entry name" value="FERM_domain"/>
</dbReference>
<dbReference type="SUPFAM" id="SSF50044">
    <property type="entry name" value="SH3-domain"/>
    <property type="match status" value="1"/>
</dbReference>
<dbReference type="InterPro" id="IPR027417">
    <property type="entry name" value="P-loop_NTPase"/>
</dbReference>
<feature type="compositionally biased region" description="Polar residues" evidence="14">
    <location>
        <begin position="1128"/>
        <end position="1150"/>
    </location>
</feature>
<dbReference type="PROSITE" id="PS51456">
    <property type="entry name" value="MYOSIN_MOTOR"/>
    <property type="match status" value="1"/>
</dbReference>
<dbReference type="InterPro" id="IPR001609">
    <property type="entry name" value="Myosin_head_motor_dom-like"/>
</dbReference>
<dbReference type="Gene3D" id="1.25.40.530">
    <property type="entry name" value="MyTH4 domain"/>
    <property type="match status" value="2"/>
</dbReference>
<feature type="region of interest" description="Disordered" evidence="14">
    <location>
        <begin position="3338"/>
        <end position="3364"/>
    </location>
</feature>
<feature type="compositionally biased region" description="Low complexity" evidence="14">
    <location>
        <begin position="1006"/>
        <end position="1017"/>
    </location>
</feature>
<feature type="compositionally biased region" description="Polar residues" evidence="14">
    <location>
        <begin position="1441"/>
        <end position="1470"/>
    </location>
</feature>
<dbReference type="Gene3D" id="3.10.20.90">
    <property type="entry name" value="Phosphatidylinositol 3-kinase Catalytic Subunit, Chain A, domain 1"/>
    <property type="match status" value="1"/>
</dbReference>